<evidence type="ECO:0000313" key="2">
    <source>
        <dbReference type="EMBL" id="DAG04870.1"/>
    </source>
</evidence>
<dbReference type="EMBL" id="BK016245">
    <property type="protein sequence ID" value="DAG04870.1"/>
    <property type="molecule type" value="Genomic_DNA"/>
</dbReference>
<name>A0A8S5VDW6_9CAUD</name>
<organism evidence="2">
    <name type="scientific">Siphoviridae sp. ctGa111</name>
    <dbReference type="NCBI Taxonomy" id="2825413"/>
    <lineage>
        <taxon>Viruses</taxon>
        <taxon>Duplodnaviria</taxon>
        <taxon>Heunggongvirae</taxon>
        <taxon>Uroviricota</taxon>
        <taxon>Caudoviricetes</taxon>
    </lineage>
</organism>
<sequence>MPVKNHRKFVKHFDCLVMKRILVIFNLRPVVTQSGIFWVMHWQLYRVGR</sequence>
<keyword evidence="1" id="KW-0472">Membrane</keyword>
<keyword evidence="1" id="KW-1133">Transmembrane helix</keyword>
<keyword evidence="1" id="KW-0812">Transmembrane</keyword>
<proteinExistence type="predicted"/>
<accession>A0A8S5VDW6</accession>
<evidence type="ECO:0000256" key="1">
    <source>
        <dbReference type="SAM" id="Phobius"/>
    </source>
</evidence>
<protein>
    <submittedName>
        <fullName evidence="2">Uncharacterized protein</fullName>
    </submittedName>
</protein>
<feature type="transmembrane region" description="Helical" evidence="1">
    <location>
        <begin position="21"/>
        <end position="40"/>
    </location>
</feature>
<reference evidence="2" key="1">
    <citation type="journal article" date="2021" name="Proc. Natl. Acad. Sci. U.S.A.">
        <title>A Catalog of Tens of Thousands of Viruses from Human Metagenomes Reveals Hidden Associations with Chronic Diseases.</title>
        <authorList>
            <person name="Tisza M.J."/>
            <person name="Buck C.B."/>
        </authorList>
    </citation>
    <scope>NUCLEOTIDE SEQUENCE</scope>
    <source>
        <strain evidence="2">CtGa111</strain>
    </source>
</reference>